<feature type="compositionally biased region" description="Low complexity" evidence="5">
    <location>
        <begin position="569"/>
        <end position="581"/>
    </location>
</feature>
<dbReference type="SUPFAM" id="SSF161245">
    <property type="entry name" value="Zinc hairpin stack"/>
    <property type="match status" value="1"/>
</dbReference>
<feature type="compositionally biased region" description="Polar residues" evidence="5">
    <location>
        <begin position="497"/>
        <end position="514"/>
    </location>
</feature>
<feature type="region of interest" description="Disordered" evidence="5">
    <location>
        <begin position="215"/>
        <end position="249"/>
    </location>
</feature>
<dbReference type="PROSITE" id="PS51266">
    <property type="entry name" value="ZF_CHY"/>
    <property type="match status" value="1"/>
</dbReference>
<keyword evidence="9" id="KW-1185">Reference proteome</keyword>
<reference evidence="9" key="1">
    <citation type="journal article" date="2017" name="Nat. Microbiol.">
        <title>Global analysis of biosynthetic gene clusters reveals vast potential of secondary metabolite production in Penicillium species.</title>
        <authorList>
            <person name="Nielsen J.C."/>
            <person name="Grijseels S."/>
            <person name="Prigent S."/>
            <person name="Ji B."/>
            <person name="Dainat J."/>
            <person name="Nielsen K.F."/>
            <person name="Frisvad J.C."/>
            <person name="Workman M."/>
            <person name="Nielsen J."/>
        </authorList>
    </citation>
    <scope>NUCLEOTIDE SEQUENCE [LARGE SCALE GENOMIC DNA]</scope>
    <source>
        <strain evidence="9">IBT 31811</strain>
    </source>
</reference>
<dbReference type="EMBL" id="MDYN01000012">
    <property type="protein sequence ID" value="OQD84554.1"/>
    <property type="molecule type" value="Genomic_DNA"/>
</dbReference>
<dbReference type="GO" id="GO:0008270">
    <property type="term" value="F:zinc ion binding"/>
    <property type="evidence" value="ECO:0007669"/>
    <property type="project" value="UniProtKB-KW"/>
</dbReference>
<keyword evidence="1" id="KW-0479">Metal-binding</keyword>
<dbReference type="InterPro" id="IPR017921">
    <property type="entry name" value="Znf_CTCHY"/>
</dbReference>
<protein>
    <recommendedName>
        <fullName evidence="10">CHY-type domain-containing protein</fullName>
    </recommendedName>
</protein>
<dbReference type="PANTHER" id="PTHR21319:SF0">
    <property type="entry name" value="AND RING FINGER DOMAIN PROTEIN, PUTATIVE (AFU_ORTHOLOGUE AFUA_1G08900)-RELATED"/>
    <property type="match status" value="1"/>
</dbReference>
<feature type="region of interest" description="Disordered" evidence="5">
    <location>
        <begin position="604"/>
        <end position="655"/>
    </location>
</feature>
<evidence type="ECO:0000256" key="3">
    <source>
        <dbReference type="ARBA" id="ARBA00022833"/>
    </source>
</evidence>
<evidence type="ECO:0000256" key="1">
    <source>
        <dbReference type="ARBA" id="ARBA00022723"/>
    </source>
</evidence>
<feature type="domain" description="CHY-type" evidence="6">
    <location>
        <begin position="303"/>
        <end position="370"/>
    </location>
</feature>
<comment type="caution">
    <text evidence="8">The sequence shown here is derived from an EMBL/GenBank/DDBJ whole genome shotgun (WGS) entry which is preliminary data.</text>
</comment>
<evidence type="ECO:0000259" key="6">
    <source>
        <dbReference type="PROSITE" id="PS51266"/>
    </source>
</evidence>
<evidence type="ECO:0000256" key="2">
    <source>
        <dbReference type="ARBA" id="ARBA00022771"/>
    </source>
</evidence>
<dbReference type="AlphaFoldDB" id="A0A1V6Q5P4"/>
<evidence type="ECO:0000313" key="9">
    <source>
        <dbReference type="Proteomes" id="UP000191672"/>
    </source>
</evidence>
<sequence>MSGLLESLLIELGLRSQPLPPPPVSQPHDHQAESRLSEAPEATISECEEESLDSRPGQDCRHKANCGDAGSLHSPPFFTTLPKDMDGRNLQPEGNREAYYDTPGSIRNVAAATDDSSDHTHEAGLNMQQASSGNTQPSHIEAVNAQNTPEDMTAAIAIEGSRRSLSNASDLNGVGHSLLPADDGMGVLRSRIIAIRNLEVTNGEKARKVHDLMTESYNSSRDPLNVSSTRLLSPPSSPLPTSPKTMQPSNMFKLNQTNPDGITHYESSFNLTPEDLQPTYVPKTEPEPHEGELGDEDLDTEDLEEATIGCAHYHRNVKLECHTCKKWYTCRFCHDEVEDHALIRRDTEHMLCMLCGHAQPAAQDCRKCGEQTAQYYCEICKLWDNDSKKSIYHCNDCGICRIGQGLGKDFFHCLTCCVCLPMSIENTHRCIERSTQCDCPICGDYMFTSPETVVVMRCGHSIHHKCESYNTAQLRILHGDMSAQPEEDDGEHLPSRPRSSSVMENDESMSSSLAGLNVDPGSAPRSRLSVPSVEPERQFASYNITRGRAVSPVVSNYFGLPTERESEKPSSLPFFGSPSSRSVNDTDFGALNFLSKKLTYPYGLFGGETRATDDISEGGEEEEDDAESSDSAESAGSRGNEDEEDEDHLDIFGHR</sequence>
<keyword evidence="2 4" id="KW-0863">Zinc-finger</keyword>
<feature type="region of interest" description="Disordered" evidence="5">
    <location>
        <begin position="483"/>
        <end position="535"/>
    </location>
</feature>
<proteinExistence type="predicted"/>
<dbReference type="GO" id="GO:0006511">
    <property type="term" value="P:ubiquitin-dependent protein catabolic process"/>
    <property type="evidence" value="ECO:0007669"/>
    <property type="project" value="TreeGrafter"/>
</dbReference>
<dbReference type="GO" id="GO:0061630">
    <property type="term" value="F:ubiquitin protein ligase activity"/>
    <property type="evidence" value="ECO:0007669"/>
    <property type="project" value="TreeGrafter"/>
</dbReference>
<feature type="region of interest" description="Disordered" evidence="5">
    <location>
        <begin position="561"/>
        <end position="581"/>
    </location>
</feature>
<feature type="region of interest" description="Disordered" evidence="5">
    <location>
        <begin position="15"/>
        <end position="43"/>
    </location>
</feature>
<dbReference type="GO" id="GO:0005634">
    <property type="term" value="C:nucleus"/>
    <property type="evidence" value="ECO:0007669"/>
    <property type="project" value="TreeGrafter"/>
</dbReference>
<dbReference type="InterPro" id="IPR037275">
    <property type="entry name" value="Znf_CTCHY_sf"/>
</dbReference>
<accession>A0A1V6Q5P4</accession>
<feature type="compositionally biased region" description="Acidic residues" evidence="5">
    <location>
        <begin position="614"/>
        <end position="630"/>
    </location>
</feature>
<dbReference type="GO" id="GO:0016567">
    <property type="term" value="P:protein ubiquitination"/>
    <property type="evidence" value="ECO:0007669"/>
    <property type="project" value="TreeGrafter"/>
</dbReference>
<evidence type="ECO:0000256" key="4">
    <source>
        <dbReference type="PROSITE-ProRule" id="PRU00601"/>
    </source>
</evidence>
<evidence type="ECO:0000256" key="5">
    <source>
        <dbReference type="SAM" id="MobiDB-lite"/>
    </source>
</evidence>
<evidence type="ECO:0008006" key="10">
    <source>
        <dbReference type="Google" id="ProtNLM"/>
    </source>
</evidence>
<dbReference type="PROSITE" id="PS51270">
    <property type="entry name" value="ZF_CTCHY"/>
    <property type="match status" value="1"/>
</dbReference>
<organism evidence="8 9">
    <name type="scientific">Penicillium antarcticum</name>
    <dbReference type="NCBI Taxonomy" id="416450"/>
    <lineage>
        <taxon>Eukaryota</taxon>
        <taxon>Fungi</taxon>
        <taxon>Dikarya</taxon>
        <taxon>Ascomycota</taxon>
        <taxon>Pezizomycotina</taxon>
        <taxon>Eurotiomycetes</taxon>
        <taxon>Eurotiomycetidae</taxon>
        <taxon>Eurotiales</taxon>
        <taxon>Aspergillaceae</taxon>
        <taxon>Penicillium</taxon>
    </lineage>
</organism>
<evidence type="ECO:0000313" key="8">
    <source>
        <dbReference type="EMBL" id="OQD84554.1"/>
    </source>
</evidence>
<gene>
    <name evidence="8" type="ORF">PENANT_c012G02666</name>
</gene>
<dbReference type="InterPro" id="IPR008913">
    <property type="entry name" value="Znf_CHY"/>
</dbReference>
<dbReference type="SUPFAM" id="SSF161219">
    <property type="entry name" value="CHY zinc finger-like"/>
    <property type="match status" value="1"/>
</dbReference>
<feature type="domain" description="CTCHY-type" evidence="7">
    <location>
        <begin position="372"/>
        <end position="438"/>
    </location>
</feature>
<dbReference type="STRING" id="416450.A0A1V6Q5P4"/>
<name>A0A1V6Q5P4_9EURO</name>
<evidence type="ECO:0000259" key="7">
    <source>
        <dbReference type="PROSITE" id="PS51270"/>
    </source>
</evidence>
<dbReference type="PANTHER" id="PTHR21319">
    <property type="entry name" value="RING FINGER AND CHY ZINC FINGER DOMAIN-CONTAINING PROTEIN 1"/>
    <property type="match status" value="1"/>
</dbReference>
<keyword evidence="3" id="KW-0862">Zinc</keyword>
<dbReference type="Pfam" id="PF05495">
    <property type="entry name" value="zf-CHY"/>
    <property type="match status" value="1"/>
</dbReference>
<feature type="compositionally biased region" description="Polar residues" evidence="5">
    <location>
        <begin position="215"/>
        <end position="226"/>
    </location>
</feature>
<feature type="compositionally biased region" description="Basic and acidic residues" evidence="5">
    <location>
        <begin position="27"/>
        <end position="38"/>
    </location>
</feature>
<dbReference type="InterPro" id="IPR037274">
    <property type="entry name" value="Znf_CHY_sf"/>
</dbReference>
<dbReference type="Proteomes" id="UP000191672">
    <property type="component" value="Unassembled WGS sequence"/>
</dbReference>